<organism evidence="2 3">
    <name type="scientific">Fistulina hepatica ATCC 64428</name>
    <dbReference type="NCBI Taxonomy" id="1128425"/>
    <lineage>
        <taxon>Eukaryota</taxon>
        <taxon>Fungi</taxon>
        <taxon>Dikarya</taxon>
        <taxon>Basidiomycota</taxon>
        <taxon>Agaricomycotina</taxon>
        <taxon>Agaricomycetes</taxon>
        <taxon>Agaricomycetidae</taxon>
        <taxon>Agaricales</taxon>
        <taxon>Fistulinaceae</taxon>
        <taxon>Fistulina</taxon>
    </lineage>
</organism>
<evidence type="ECO:0000256" key="1">
    <source>
        <dbReference type="SAM" id="MobiDB-lite"/>
    </source>
</evidence>
<dbReference type="AlphaFoldDB" id="A0A0D7A316"/>
<name>A0A0D7A316_9AGAR</name>
<reference evidence="2 3" key="1">
    <citation type="journal article" date="2015" name="Fungal Genet. Biol.">
        <title>Evolution of novel wood decay mechanisms in Agaricales revealed by the genome sequences of Fistulina hepatica and Cylindrobasidium torrendii.</title>
        <authorList>
            <person name="Floudas D."/>
            <person name="Held B.W."/>
            <person name="Riley R."/>
            <person name="Nagy L.G."/>
            <person name="Koehler G."/>
            <person name="Ransdell A.S."/>
            <person name="Younus H."/>
            <person name="Chow J."/>
            <person name="Chiniquy J."/>
            <person name="Lipzen A."/>
            <person name="Tritt A."/>
            <person name="Sun H."/>
            <person name="Haridas S."/>
            <person name="LaButti K."/>
            <person name="Ohm R.A."/>
            <person name="Kues U."/>
            <person name="Blanchette R.A."/>
            <person name="Grigoriev I.V."/>
            <person name="Minto R.E."/>
            <person name="Hibbett D.S."/>
        </authorList>
    </citation>
    <scope>NUCLEOTIDE SEQUENCE [LARGE SCALE GENOMIC DNA]</scope>
    <source>
        <strain evidence="2 3">ATCC 64428</strain>
    </source>
</reference>
<accession>A0A0D7A316</accession>
<evidence type="ECO:0000313" key="2">
    <source>
        <dbReference type="EMBL" id="KIY45130.1"/>
    </source>
</evidence>
<feature type="region of interest" description="Disordered" evidence="1">
    <location>
        <begin position="389"/>
        <end position="415"/>
    </location>
</feature>
<evidence type="ECO:0000313" key="3">
    <source>
        <dbReference type="Proteomes" id="UP000054144"/>
    </source>
</evidence>
<dbReference type="EMBL" id="KN882061">
    <property type="protein sequence ID" value="KIY45130.1"/>
    <property type="molecule type" value="Genomic_DNA"/>
</dbReference>
<feature type="compositionally biased region" description="Basic and acidic residues" evidence="1">
    <location>
        <begin position="405"/>
        <end position="414"/>
    </location>
</feature>
<dbReference type="OrthoDB" id="2962802at2759"/>
<dbReference type="Proteomes" id="UP000054144">
    <property type="component" value="Unassembled WGS sequence"/>
</dbReference>
<protein>
    <submittedName>
        <fullName evidence="2">Uncharacterized protein</fullName>
    </submittedName>
</protein>
<feature type="compositionally biased region" description="Polar residues" evidence="1">
    <location>
        <begin position="285"/>
        <end position="295"/>
    </location>
</feature>
<sequence>MSRGRFTPDSSSAPVQALGVSVALHRITTEAPGTRLPHPTLLHLLPSSLKEESNVLHQLEWHWGLRKGEIDLEASYNRINDCIMKARWNERRWALIPQSQVIAGLALVSKHNSTSTVDNRVIRSESPYQEHEYDFLPLNIREPLYCQWDDGNHTRYDYPYTGFPRVRCTGHPFFVTHALQDMLLNSRAARSSLDAARYAPIMEMDRLWHCHPPREFLEGVPVWALHRYPYSGDGDDALRALKCALIPRTQIAAVPSVLKTRPVHLTQPQQLPSPPPSPRSRQTSLNAHASSSAQSRPHPLKRSLVAQLECLQRPARERIEQWLPTIEHGVNPDEAGTDIASPRPMRPASLASLFAGPSLSPEVTPLSPRLSSHACRSSTHQSLAHVPAPLTPQMESDDTSVQELTKGKVDERSRHPLVVLADGQSFKRRRRWRNPRAPGEDASRYCSNDWAFVKHEVRLWQNDDIPAVACADSSSSRKRKRMPEV</sequence>
<proteinExistence type="predicted"/>
<keyword evidence="3" id="KW-1185">Reference proteome</keyword>
<feature type="region of interest" description="Disordered" evidence="1">
    <location>
        <begin position="266"/>
        <end position="301"/>
    </location>
</feature>
<gene>
    <name evidence="2" type="ORF">FISHEDRAFT_76812</name>
</gene>